<evidence type="ECO:0000256" key="4">
    <source>
        <dbReference type="ARBA" id="ARBA00022801"/>
    </source>
</evidence>
<dbReference type="GO" id="GO:0003924">
    <property type="term" value="F:GTPase activity"/>
    <property type="evidence" value="ECO:0007669"/>
    <property type="project" value="TreeGrafter"/>
</dbReference>
<evidence type="ECO:0000256" key="3">
    <source>
        <dbReference type="ARBA" id="ARBA00022741"/>
    </source>
</evidence>
<organism evidence="8">
    <name type="scientific">Trypanosoma congolense (strain IL3000)</name>
    <dbReference type="NCBI Taxonomy" id="1068625"/>
    <lineage>
        <taxon>Eukaryota</taxon>
        <taxon>Discoba</taxon>
        <taxon>Euglenozoa</taxon>
        <taxon>Kinetoplastea</taxon>
        <taxon>Metakinetoplastina</taxon>
        <taxon>Trypanosomatida</taxon>
        <taxon>Trypanosomatidae</taxon>
        <taxon>Trypanosoma</taxon>
        <taxon>Nannomonas</taxon>
    </lineage>
</organism>
<evidence type="ECO:0000256" key="1">
    <source>
        <dbReference type="ARBA" id="ARBA00005290"/>
    </source>
</evidence>
<evidence type="ECO:0000256" key="7">
    <source>
        <dbReference type="SAM" id="MobiDB-lite"/>
    </source>
</evidence>
<dbReference type="SUPFAM" id="SSF52540">
    <property type="entry name" value="P-loop containing nucleoside triphosphate hydrolases"/>
    <property type="match status" value="1"/>
</dbReference>
<comment type="similarity">
    <text evidence="1 6">Belongs to the GPN-loop GTPase family.</text>
</comment>
<keyword evidence="3 6" id="KW-0547">Nucleotide-binding</keyword>
<reference evidence="8" key="1">
    <citation type="journal article" date="2012" name="Proc. Natl. Acad. Sci. U.S.A.">
        <title>Antigenic diversity is generated by distinct evolutionary mechanisms in African trypanosome species.</title>
        <authorList>
            <person name="Jackson A.P."/>
            <person name="Berry A."/>
            <person name="Aslett M."/>
            <person name="Allison H.C."/>
            <person name="Burton P."/>
            <person name="Vavrova-Anderson J."/>
            <person name="Brown R."/>
            <person name="Browne H."/>
            <person name="Corton N."/>
            <person name="Hauser H."/>
            <person name="Gamble J."/>
            <person name="Gilderthorp R."/>
            <person name="Marcello L."/>
            <person name="McQuillan J."/>
            <person name="Otto T.D."/>
            <person name="Quail M.A."/>
            <person name="Sanders M.J."/>
            <person name="van Tonder A."/>
            <person name="Ginger M.L."/>
            <person name="Field M.C."/>
            <person name="Barry J.D."/>
            <person name="Hertz-Fowler C."/>
            <person name="Berriman M."/>
        </authorList>
    </citation>
    <scope>NUCLEOTIDE SEQUENCE</scope>
    <source>
        <strain evidence="8">IL3000</strain>
    </source>
</reference>
<protein>
    <recommendedName>
        <fullName evidence="2 6">GPN-loop GTPase 3</fullName>
    </recommendedName>
</protein>
<gene>
    <name evidence="8" type="ORF">TCIL3000_3_380</name>
</gene>
<evidence type="ECO:0000256" key="5">
    <source>
        <dbReference type="ARBA" id="ARBA00023134"/>
    </source>
</evidence>
<dbReference type="AlphaFoldDB" id="G0UJS0"/>
<name>G0UJS0_TRYCI</name>
<dbReference type="EMBL" id="HE575316">
    <property type="protein sequence ID" value="CCC89624.1"/>
    <property type="molecule type" value="Genomic_DNA"/>
</dbReference>
<evidence type="ECO:0000313" key="8">
    <source>
        <dbReference type="EMBL" id="CCC89624.1"/>
    </source>
</evidence>
<proteinExistence type="inferred from homology"/>
<dbReference type="FunFam" id="3.40.50.300:FF:001526">
    <property type="entry name" value="GPN-loop GTPase 2"/>
    <property type="match status" value="1"/>
</dbReference>
<dbReference type="InterPro" id="IPR027417">
    <property type="entry name" value="P-loop_NTPase"/>
</dbReference>
<dbReference type="InterPro" id="IPR030228">
    <property type="entry name" value="Gpn3"/>
</dbReference>
<evidence type="ECO:0000256" key="6">
    <source>
        <dbReference type="RuleBase" id="RU365059"/>
    </source>
</evidence>
<accession>G0UJS0</accession>
<dbReference type="Pfam" id="PF03029">
    <property type="entry name" value="ATP_bind_1"/>
    <property type="match status" value="1"/>
</dbReference>
<dbReference type="VEuPathDB" id="TriTrypDB:TcIL3000_3_380"/>
<dbReference type="InterPro" id="IPR004130">
    <property type="entry name" value="Gpn"/>
</dbReference>
<dbReference type="GO" id="GO:0005525">
    <property type="term" value="F:GTP binding"/>
    <property type="evidence" value="ECO:0007669"/>
    <property type="project" value="UniProtKB-KW"/>
</dbReference>
<dbReference type="Gene3D" id="3.40.50.300">
    <property type="entry name" value="P-loop containing nucleotide triphosphate hydrolases"/>
    <property type="match status" value="1"/>
</dbReference>
<feature type="region of interest" description="Disordered" evidence="7">
    <location>
        <begin position="256"/>
        <end position="279"/>
    </location>
</feature>
<keyword evidence="4 6" id="KW-0378">Hydrolase</keyword>
<evidence type="ECO:0000256" key="2">
    <source>
        <dbReference type="ARBA" id="ARBA00014587"/>
    </source>
</evidence>
<dbReference type="PANTHER" id="PTHR21231:SF7">
    <property type="entry name" value="GPN-LOOP GTPASE 3"/>
    <property type="match status" value="1"/>
</dbReference>
<comment type="subunit">
    <text evidence="6">Binds to RNA polymerase II (RNAPII).</text>
</comment>
<dbReference type="PANTHER" id="PTHR21231">
    <property type="entry name" value="XPA-BINDING PROTEIN 1-RELATED"/>
    <property type="match status" value="1"/>
</dbReference>
<keyword evidence="5 6" id="KW-0342">GTP-binding</keyword>
<dbReference type="CDD" id="cd17872">
    <property type="entry name" value="GPN3"/>
    <property type="match status" value="1"/>
</dbReference>
<sequence>MGKYAVVMIGPAGSGKSTLCSTIAEHYASKGRSTHLCNFDPAAEELRYAPSIDIRDLISLEDAMIGKGLGPNGGLVFCMEHLLGVGEQWLCDQLGDHPEDFLIIDMPGQVEVLSHIPAVPNFVRLLQRIGYNVVVLFLLDALAATADAGKFISGCTFALSSMVCFECPFMTILTKCDLLPPDMRENELENYCYCNFDHLNLKPLPGRWQQMVRTMASIIHDFNVVTFCPMDITDITYVSNVCSQIDEVLQVVDEAEVNDRDPPENPVSGEGALDGGASW</sequence>
<comment type="function">
    <text evidence="6">Small GTPase required for proper nuclear import of RNA polymerase II and III (RNAPII and RNAPIII). May act at an RNAP assembly step prior to nuclear import.</text>
</comment>